<accession>A0A177D8Y8</accession>
<keyword evidence="1" id="KW-1133">Transmembrane helix</keyword>
<dbReference type="KEGG" id="aalt:CC77DRAFT_1024060"/>
<dbReference type="VEuPathDB" id="FungiDB:CC77DRAFT_1024060"/>
<dbReference type="RefSeq" id="XP_018381576.1">
    <property type="nucleotide sequence ID" value="XM_018525795.1"/>
</dbReference>
<evidence type="ECO:0000313" key="2">
    <source>
        <dbReference type="EMBL" id="OAG16155.1"/>
    </source>
</evidence>
<feature type="transmembrane region" description="Helical" evidence="1">
    <location>
        <begin position="12"/>
        <end position="34"/>
    </location>
</feature>
<organism evidence="2 3">
    <name type="scientific">Alternaria alternata</name>
    <name type="common">Alternaria rot fungus</name>
    <name type="synonym">Torula alternata</name>
    <dbReference type="NCBI Taxonomy" id="5599"/>
    <lineage>
        <taxon>Eukaryota</taxon>
        <taxon>Fungi</taxon>
        <taxon>Dikarya</taxon>
        <taxon>Ascomycota</taxon>
        <taxon>Pezizomycotina</taxon>
        <taxon>Dothideomycetes</taxon>
        <taxon>Pleosporomycetidae</taxon>
        <taxon>Pleosporales</taxon>
        <taxon>Pleosporineae</taxon>
        <taxon>Pleosporaceae</taxon>
        <taxon>Alternaria</taxon>
        <taxon>Alternaria sect. Alternaria</taxon>
        <taxon>Alternaria alternata complex</taxon>
    </lineage>
</organism>
<dbReference type="Proteomes" id="UP000077248">
    <property type="component" value="Unassembled WGS sequence"/>
</dbReference>
<keyword evidence="3" id="KW-1185">Reference proteome</keyword>
<protein>
    <submittedName>
        <fullName evidence="2">Uncharacterized protein</fullName>
    </submittedName>
</protein>
<dbReference type="AlphaFoldDB" id="A0A177D8Y8"/>
<proteinExistence type="predicted"/>
<keyword evidence="1" id="KW-0812">Transmembrane</keyword>
<gene>
    <name evidence="2" type="ORF">CC77DRAFT_1024060</name>
</gene>
<evidence type="ECO:0000313" key="3">
    <source>
        <dbReference type="Proteomes" id="UP000077248"/>
    </source>
</evidence>
<name>A0A177D8Y8_ALTAL</name>
<dbReference type="GeneID" id="29111389"/>
<dbReference type="EMBL" id="KV441490">
    <property type="protein sequence ID" value="OAG16155.1"/>
    <property type="molecule type" value="Genomic_DNA"/>
</dbReference>
<keyword evidence="1" id="KW-0472">Membrane</keyword>
<evidence type="ECO:0000256" key="1">
    <source>
        <dbReference type="SAM" id="Phobius"/>
    </source>
</evidence>
<sequence>MEGAVKLTRETALLLAWLIVLAKTVPMQALYVFIVRSAIIDICYPNPDDLQNVKAPRQEILTMTLKTDPWY</sequence>
<reference evidence="2 3" key="1">
    <citation type="submission" date="2016-05" db="EMBL/GenBank/DDBJ databases">
        <title>Comparative analysis of secretome profiles of manganese(II)-oxidizing ascomycete fungi.</title>
        <authorList>
            <consortium name="DOE Joint Genome Institute"/>
            <person name="Zeiner C.A."/>
            <person name="Purvine S.O."/>
            <person name="Zink E.M."/>
            <person name="Wu S."/>
            <person name="Pasa-Tolic L."/>
            <person name="Chaput D.L."/>
            <person name="Haridas S."/>
            <person name="Grigoriev I.V."/>
            <person name="Santelli C.M."/>
            <person name="Hansel C.M."/>
        </authorList>
    </citation>
    <scope>NUCLEOTIDE SEQUENCE [LARGE SCALE GENOMIC DNA]</scope>
    <source>
        <strain evidence="2 3">SRC1lrK2f</strain>
    </source>
</reference>